<comment type="caution">
    <text evidence="2">The sequence shown here is derived from an EMBL/GenBank/DDBJ whole genome shotgun (WGS) entry which is preliminary data.</text>
</comment>
<reference evidence="2 3" key="1">
    <citation type="journal article" date="2015" name="Genome Biol.">
        <title>Comparative genomics of Steinernema reveals deeply conserved gene regulatory networks.</title>
        <authorList>
            <person name="Dillman A.R."/>
            <person name="Macchietto M."/>
            <person name="Porter C.F."/>
            <person name="Rogers A."/>
            <person name="Williams B."/>
            <person name="Antoshechkin I."/>
            <person name="Lee M.M."/>
            <person name="Goodwin Z."/>
            <person name="Lu X."/>
            <person name="Lewis E.E."/>
            <person name="Goodrich-Blair H."/>
            <person name="Stock S.P."/>
            <person name="Adams B.J."/>
            <person name="Sternberg P.W."/>
            <person name="Mortazavi A."/>
        </authorList>
    </citation>
    <scope>NUCLEOTIDE SEQUENCE [LARGE SCALE GENOMIC DNA]</scope>
    <source>
        <strain evidence="2 3">ALL</strain>
    </source>
</reference>
<proteinExistence type="predicted"/>
<keyword evidence="1" id="KW-0812">Transmembrane</keyword>
<dbReference type="EMBL" id="AZBU02000003">
    <property type="protein sequence ID" value="TKR87517.1"/>
    <property type="molecule type" value="Genomic_DNA"/>
</dbReference>
<dbReference type="OrthoDB" id="10018779at2759"/>
<reference evidence="2 3" key="2">
    <citation type="journal article" date="2019" name="G3 (Bethesda)">
        <title>Hybrid Assembly of the Genome of the Entomopathogenic Nematode Steinernema carpocapsae Identifies the X-Chromosome.</title>
        <authorList>
            <person name="Serra L."/>
            <person name="Macchietto M."/>
            <person name="Macias-Munoz A."/>
            <person name="McGill C.J."/>
            <person name="Rodriguez I.M."/>
            <person name="Rodriguez B."/>
            <person name="Murad R."/>
            <person name="Mortazavi A."/>
        </authorList>
    </citation>
    <scope>NUCLEOTIDE SEQUENCE [LARGE SCALE GENOMIC DNA]</scope>
    <source>
        <strain evidence="2 3">ALL</strain>
    </source>
</reference>
<gene>
    <name evidence="2" type="ORF">L596_011904</name>
</gene>
<protein>
    <submittedName>
        <fullName evidence="2">Uncharacterized protein</fullName>
    </submittedName>
</protein>
<dbReference type="AlphaFoldDB" id="A0A4U5NVE3"/>
<evidence type="ECO:0000256" key="1">
    <source>
        <dbReference type="SAM" id="Phobius"/>
    </source>
</evidence>
<sequence>MPTLLHFWNRQYRQLCFASETRNSRSVNPLPFTLRHIAILGHPAALVLLVAIYASPEERRAGAARNHAEMDAVGGRAAHQTGFVAGRLRLDVPDRGHHPT</sequence>
<evidence type="ECO:0000313" key="3">
    <source>
        <dbReference type="Proteomes" id="UP000298663"/>
    </source>
</evidence>
<keyword evidence="3" id="KW-1185">Reference proteome</keyword>
<evidence type="ECO:0000313" key="2">
    <source>
        <dbReference type="EMBL" id="TKR87517.1"/>
    </source>
</evidence>
<name>A0A4U5NVE3_STECR</name>
<accession>A0A4U5NVE3</accession>
<organism evidence="2 3">
    <name type="scientific">Steinernema carpocapsae</name>
    <name type="common">Entomopathogenic nematode</name>
    <dbReference type="NCBI Taxonomy" id="34508"/>
    <lineage>
        <taxon>Eukaryota</taxon>
        <taxon>Metazoa</taxon>
        <taxon>Ecdysozoa</taxon>
        <taxon>Nematoda</taxon>
        <taxon>Chromadorea</taxon>
        <taxon>Rhabditida</taxon>
        <taxon>Tylenchina</taxon>
        <taxon>Panagrolaimomorpha</taxon>
        <taxon>Strongyloidoidea</taxon>
        <taxon>Steinernematidae</taxon>
        <taxon>Steinernema</taxon>
    </lineage>
</organism>
<keyword evidence="1" id="KW-0472">Membrane</keyword>
<feature type="transmembrane region" description="Helical" evidence="1">
    <location>
        <begin position="34"/>
        <end position="55"/>
    </location>
</feature>
<keyword evidence="1" id="KW-1133">Transmembrane helix</keyword>
<dbReference type="Proteomes" id="UP000298663">
    <property type="component" value="Unassembled WGS sequence"/>
</dbReference>